<name>A0A7D9HAI6_PARCT</name>
<sequence length="192" mass="21821">MPQGLWRVVKRALCDITGQDVIGTEKELRTFLDREHLNFECGSFETSGNKSVTFVRITSVREVLPALIHSFQSEGQLSCLTNIQNNHLVALIAGDKGSAHTKLVITVLNAANPHSSKRCKLLAIFEGDKDRYECIEKIADMWEQIIDVRKEDPDFHQRAEGQLVDRSKEAVEGRKHLHQLKNSKNEMEKELN</sequence>
<protein>
    <submittedName>
        <fullName evidence="2">Uncharacterized protein</fullName>
    </submittedName>
</protein>
<dbReference type="Proteomes" id="UP001152795">
    <property type="component" value="Unassembled WGS sequence"/>
</dbReference>
<accession>A0A7D9HAI6</accession>
<gene>
    <name evidence="2" type="ORF">PACLA_8A009306</name>
</gene>
<feature type="compositionally biased region" description="Basic and acidic residues" evidence="1">
    <location>
        <begin position="164"/>
        <end position="174"/>
    </location>
</feature>
<comment type="caution">
    <text evidence="2">The sequence shown here is derived from an EMBL/GenBank/DDBJ whole genome shotgun (WGS) entry which is preliminary data.</text>
</comment>
<dbReference type="InterPro" id="IPR009689">
    <property type="entry name" value="DUF1280"/>
</dbReference>
<evidence type="ECO:0000256" key="1">
    <source>
        <dbReference type="SAM" id="MobiDB-lite"/>
    </source>
</evidence>
<dbReference type="AlphaFoldDB" id="A0A7D9HAI6"/>
<evidence type="ECO:0000313" key="3">
    <source>
        <dbReference type="Proteomes" id="UP001152795"/>
    </source>
</evidence>
<reference evidence="2" key="1">
    <citation type="submission" date="2020-04" db="EMBL/GenBank/DDBJ databases">
        <authorList>
            <person name="Alioto T."/>
            <person name="Alioto T."/>
            <person name="Gomez Garrido J."/>
        </authorList>
    </citation>
    <scope>NUCLEOTIDE SEQUENCE</scope>
    <source>
        <strain evidence="2">A484AB</strain>
    </source>
</reference>
<dbReference type="OrthoDB" id="5990115at2759"/>
<feature type="compositionally biased region" description="Basic and acidic residues" evidence="1">
    <location>
        <begin position="183"/>
        <end position="192"/>
    </location>
</feature>
<keyword evidence="3" id="KW-1185">Reference proteome</keyword>
<evidence type="ECO:0000313" key="2">
    <source>
        <dbReference type="EMBL" id="CAB3978763.1"/>
    </source>
</evidence>
<feature type="region of interest" description="Disordered" evidence="1">
    <location>
        <begin position="164"/>
        <end position="192"/>
    </location>
</feature>
<organism evidence="2 3">
    <name type="scientific">Paramuricea clavata</name>
    <name type="common">Red gorgonian</name>
    <name type="synonym">Violescent sea-whip</name>
    <dbReference type="NCBI Taxonomy" id="317549"/>
    <lineage>
        <taxon>Eukaryota</taxon>
        <taxon>Metazoa</taxon>
        <taxon>Cnidaria</taxon>
        <taxon>Anthozoa</taxon>
        <taxon>Octocorallia</taxon>
        <taxon>Malacalcyonacea</taxon>
        <taxon>Plexauridae</taxon>
        <taxon>Paramuricea</taxon>
    </lineage>
</organism>
<dbReference type="EMBL" id="CACRXK020000140">
    <property type="protein sequence ID" value="CAB3978763.1"/>
    <property type="molecule type" value="Genomic_DNA"/>
</dbReference>
<proteinExistence type="predicted"/>
<dbReference type="Pfam" id="PF06918">
    <property type="entry name" value="DUF1280"/>
    <property type="match status" value="1"/>
</dbReference>